<evidence type="ECO:0000259" key="8">
    <source>
        <dbReference type="Pfam" id="PF08439"/>
    </source>
</evidence>
<feature type="domain" description="Oligopeptidase F N-terminal" evidence="8">
    <location>
        <begin position="113"/>
        <end position="182"/>
    </location>
</feature>
<keyword evidence="2 6" id="KW-0479">Metal-binding</keyword>
<dbReference type="OrthoDB" id="9766487at2"/>
<name>A0A100YUY7_TRASO</name>
<dbReference type="InterPro" id="IPR013647">
    <property type="entry name" value="OligopepF_N_dom"/>
</dbReference>
<keyword evidence="10" id="KW-1185">Reference proteome</keyword>
<dbReference type="Gene3D" id="1.10.1370.20">
    <property type="entry name" value="Oligoendopeptidase f, C-terminal domain"/>
    <property type="match status" value="1"/>
</dbReference>
<keyword evidence="5 6" id="KW-0482">Metalloprotease</keyword>
<keyword evidence="4 6" id="KW-0862">Zinc</keyword>
<dbReference type="InterPro" id="IPR004438">
    <property type="entry name" value="Peptidase_M3B"/>
</dbReference>
<dbReference type="InterPro" id="IPR045090">
    <property type="entry name" value="Pept_M3A_M3B"/>
</dbReference>
<dbReference type="GO" id="GO:0046872">
    <property type="term" value="F:metal ion binding"/>
    <property type="evidence" value="ECO:0007669"/>
    <property type="project" value="UniProtKB-UniRule"/>
</dbReference>
<dbReference type="EMBL" id="LOJF01000010">
    <property type="protein sequence ID" value="KUH58162.1"/>
    <property type="molecule type" value="Genomic_DNA"/>
</dbReference>
<keyword evidence="3 6" id="KW-0378">Hydrolase</keyword>
<evidence type="ECO:0000256" key="5">
    <source>
        <dbReference type="ARBA" id="ARBA00023049"/>
    </source>
</evidence>
<dbReference type="NCBIfam" id="TIGR00181">
    <property type="entry name" value="pepF"/>
    <property type="match status" value="1"/>
</dbReference>
<dbReference type="AlphaFoldDB" id="A0A100YUY7"/>
<comment type="caution">
    <text evidence="9">The sequence shown here is derived from an EMBL/GenBank/DDBJ whole genome shotgun (WGS) entry which is preliminary data.</text>
</comment>
<organism evidence="9 10">
    <name type="scientific">Tractidigestivibacter scatoligenes</name>
    <name type="common">Olsenella scatoligenes</name>
    <dbReference type="NCBI Taxonomy" id="1299998"/>
    <lineage>
        <taxon>Bacteria</taxon>
        <taxon>Bacillati</taxon>
        <taxon>Actinomycetota</taxon>
        <taxon>Coriobacteriia</taxon>
        <taxon>Coriobacteriales</taxon>
        <taxon>Atopobiaceae</taxon>
        <taxon>Tractidigestivibacter</taxon>
    </lineage>
</organism>
<evidence type="ECO:0000313" key="10">
    <source>
        <dbReference type="Proteomes" id="UP000054078"/>
    </source>
</evidence>
<dbReference type="InterPro" id="IPR042088">
    <property type="entry name" value="OligoPept_F_C"/>
</dbReference>
<comment type="cofactor">
    <cofactor evidence="6">
        <name>Zn(2+)</name>
        <dbReference type="ChEBI" id="CHEBI:29105"/>
    </cofactor>
    <text evidence="6">Binds 1 zinc ion.</text>
</comment>
<protein>
    <recommendedName>
        <fullName evidence="6">Oligopeptidase F</fullName>
        <ecNumber evidence="6">3.4.24.-</ecNumber>
    </recommendedName>
</protein>
<evidence type="ECO:0000256" key="1">
    <source>
        <dbReference type="ARBA" id="ARBA00022670"/>
    </source>
</evidence>
<proteinExistence type="inferred from homology"/>
<evidence type="ECO:0000256" key="6">
    <source>
        <dbReference type="RuleBase" id="RU368091"/>
    </source>
</evidence>
<dbReference type="PANTHER" id="PTHR11804:SF84">
    <property type="entry name" value="SACCHAROLYSIN"/>
    <property type="match status" value="1"/>
</dbReference>
<gene>
    <name evidence="9" type="ORF">AUL39_08080</name>
</gene>
<dbReference type="Proteomes" id="UP000054078">
    <property type="component" value="Unassembled WGS sequence"/>
</dbReference>
<dbReference type="Gene3D" id="1.20.140.70">
    <property type="entry name" value="Oligopeptidase f, N-terminal domain"/>
    <property type="match status" value="1"/>
</dbReference>
<dbReference type="SUPFAM" id="SSF55486">
    <property type="entry name" value="Metalloproteases ('zincins'), catalytic domain"/>
    <property type="match status" value="1"/>
</dbReference>
<comment type="similarity">
    <text evidence="6">Belongs to the peptidase M3B family.</text>
</comment>
<reference evidence="9 10" key="1">
    <citation type="submission" date="2015-12" db="EMBL/GenBank/DDBJ databases">
        <title>Draft Genome Sequence of Olsenella scatoligenes SK9K4T; a Producer of 3-Methylindole- (skatole) and 4-Methylphenol- (p-cresol) Isolated from Pig Feces.</title>
        <authorList>
            <person name="Li X."/>
            <person name="Borg B."/>
            <person name="Canibe N."/>
        </authorList>
    </citation>
    <scope>NUCLEOTIDE SEQUENCE [LARGE SCALE GENOMIC DNA]</scope>
    <source>
        <strain evidence="9 10">SK9K4</strain>
    </source>
</reference>
<dbReference type="GO" id="GO:0006508">
    <property type="term" value="P:proteolysis"/>
    <property type="evidence" value="ECO:0007669"/>
    <property type="project" value="UniProtKB-KW"/>
</dbReference>
<dbReference type="InterPro" id="IPR001567">
    <property type="entry name" value="Pept_M3A_M3B_dom"/>
</dbReference>
<dbReference type="Gene3D" id="1.10.287.830">
    <property type="entry name" value="putative peptidase helix hairpin domain like"/>
    <property type="match status" value="1"/>
</dbReference>
<dbReference type="Pfam" id="PF08439">
    <property type="entry name" value="Peptidase_M3_N"/>
    <property type="match status" value="1"/>
</dbReference>
<evidence type="ECO:0000256" key="3">
    <source>
        <dbReference type="ARBA" id="ARBA00022801"/>
    </source>
</evidence>
<evidence type="ECO:0000313" key="9">
    <source>
        <dbReference type="EMBL" id="KUH58162.1"/>
    </source>
</evidence>
<evidence type="ECO:0000256" key="4">
    <source>
        <dbReference type="ARBA" id="ARBA00022833"/>
    </source>
</evidence>
<sequence length="596" mass="66772">MQYQSRDQIPEKYRWDLSSMCADDKDFERQLEDAKALPGKLAAYKGRVSASAADLLAYLRLSDEANVTLSRLGNYADRCADVDTRVARYQVYSDQVMGLEVETQGACSWFSAELLGMADEKLAAFFAEEPDLEHYRRAIERELRMRPHRLSAAEEAILARAGDAAAQPERVFSQLNDADLTFADATDSKGEKHSVSHGSFIGLERSHDRVLRKSAFDSVYASYGAHRNTCAGLLAAQVKQLKFFADSRRYKDALEYCLDANEVPTSVYDNLVDAVHRNLGALHNYASLRKDVLDVDELHFWDMYVPLVDSVDLTFTYEEAWDLILKALAPLGEDYLAIVRQGLEQRWIDVYETPGKRSGAYSAGSYGTNPVILTSFDGSLDDVFTLAHEMGHSVHTYLSCHTQSPTYSDYPIFVAEVASTCNEALLSHYLLEHTTDPATHAYVLNNFVESFRATLYRQCMFAEFERDVNEMNADGRGVTADALCERWGELNAQYFGDAVTVDDGIRLEWARIPHFYYGYYVYQYATSYAAAIAISNRILAEGAPAVKDYLGCLKGGSSKPPIELLRGAGVDMATSKPVEDALTYFSQLVDQLRDEL</sequence>
<evidence type="ECO:0000259" key="7">
    <source>
        <dbReference type="Pfam" id="PF01432"/>
    </source>
</evidence>
<dbReference type="EC" id="3.4.24.-" evidence="6"/>
<dbReference type="STRING" id="1299998.AUL39_08080"/>
<dbReference type="CDD" id="cd09608">
    <property type="entry name" value="M3B_PepF"/>
    <property type="match status" value="1"/>
</dbReference>
<evidence type="ECO:0000256" key="2">
    <source>
        <dbReference type="ARBA" id="ARBA00022723"/>
    </source>
</evidence>
<dbReference type="GO" id="GO:0006518">
    <property type="term" value="P:peptide metabolic process"/>
    <property type="evidence" value="ECO:0007669"/>
    <property type="project" value="TreeGrafter"/>
</dbReference>
<dbReference type="PANTHER" id="PTHR11804">
    <property type="entry name" value="PROTEASE M3 THIMET OLIGOPEPTIDASE-RELATED"/>
    <property type="match status" value="1"/>
</dbReference>
<dbReference type="RefSeq" id="WP_059055125.1">
    <property type="nucleotide sequence ID" value="NZ_LOJF01000010.1"/>
</dbReference>
<dbReference type="Pfam" id="PF01432">
    <property type="entry name" value="Peptidase_M3"/>
    <property type="match status" value="1"/>
</dbReference>
<dbReference type="GO" id="GO:0004222">
    <property type="term" value="F:metalloendopeptidase activity"/>
    <property type="evidence" value="ECO:0007669"/>
    <property type="project" value="UniProtKB-UniRule"/>
</dbReference>
<comment type="function">
    <text evidence="6">Has oligopeptidase activity and degrades a variety of small bioactive peptides.</text>
</comment>
<keyword evidence="1 6" id="KW-0645">Protease</keyword>
<accession>A0A100YUY7</accession>
<feature type="domain" description="Peptidase M3A/M3B catalytic" evidence="7">
    <location>
        <begin position="204"/>
        <end position="582"/>
    </location>
</feature>